<sequence>SQSNLVNLLQYQLLCFVFMELILYPHNNHLTGCAHNIRANIFFTDNGFNPCFYVPHLSVHVGDSRRNPTCIHLQGLRAAAPDPSVSRACLPSPGSCEFLPRSSHRPFFLPHLISPFCPGAAMDPPGKPHSGLPTRHRRPPHRHARIWVLQVPSADVLHRVRALPGGAQQGAQARGGEELKRNGGEGRCNRRRRPAAGAAPYRARRGIAPLDGWDREATERTN</sequence>
<feature type="compositionally biased region" description="Basic and acidic residues" evidence="1">
    <location>
        <begin position="175"/>
        <end position="188"/>
    </location>
</feature>
<evidence type="ECO:0000313" key="3">
    <source>
        <dbReference type="Proteomes" id="UP000015105"/>
    </source>
</evidence>
<reference evidence="2" key="5">
    <citation type="journal article" date="2021" name="G3 (Bethesda)">
        <title>Aegilops tauschii genome assembly Aet v5.0 features greater sequence contiguity and improved annotation.</title>
        <authorList>
            <person name="Wang L."/>
            <person name="Zhu T."/>
            <person name="Rodriguez J.C."/>
            <person name="Deal K.R."/>
            <person name="Dubcovsky J."/>
            <person name="McGuire P.E."/>
            <person name="Lux T."/>
            <person name="Spannagl M."/>
            <person name="Mayer K.F.X."/>
            <person name="Baldrich P."/>
            <person name="Meyers B.C."/>
            <person name="Huo N."/>
            <person name="Gu Y.Q."/>
            <person name="Zhou H."/>
            <person name="Devos K.M."/>
            <person name="Bennetzen J.L."/>
            <person name="Unver T."/>
            <person name="Budak H."/>
            <person name="Gulick P.J."/>
            <person name="Galiba G."/>
            <person name="Kalapos B."/>
            <person name="Nelson D.R."/>
            <person name="Li P."/>
            <person name="You F.M."/>
            <person name="Luo M.C."/>
            <person name="Dvorak J."/>
        </authorList>
    </citation>
    <scope>NUCLEOTIDE SEQUENCE [LARGE SCALE GENOMIC DNA]</scope>
    <source>
        <strain evidence="2">cv. AL8/78</strain>
    </source>
</reference>
<accession>A0A452Z557</accession>
<reference evidence="3" key="2">
    <citation type="journal article" date="2017" name="Nat. Plants">
        <title>The Aegilops tauschii genome reveals multiple impacts of transposons.</title>
        <authorList>
            <person name="Zhao G."/>
            <person name="Zou C."/>
            <person name="Li K."/>
            <person name="Wang K."/>
            <person name="Li T."/>
            <person name="Gao L."/>
            <person name="Zhang X."/>
            <person name="Wang H."/>
            <person name="Yang Z."/>
            <person name="Liu X."/>
            <person name="Jiang W."/>
            <person name="Mao L."/>
            <person name="Kong X."/>
            <person name="Jiao Y."/>
            <person name="Jia J."/>
        </authorList>
    </citation>
    <scope>NUCLEOTIDE SEQUENCE [LARGE SCALE GENOMIC DNA]</scope>
    <source>
        <strain evidence="3">cv. AL8/78</strain>
    </source>
</reference>
<protein>
    <submittedName>
        <fullName evidence="2">Uncharacterized protein</fullName>
    </submittedName>
</protein>
<dbReference type="AlphaFoldDB" id="A0A452Z557"/>
<feature type="region of interest" description="Disordered" evidence="1">
    <location>
        <begin position="165"/>
        <end position="203"/>
    </location>
</feature>
<dbReference type="Proteomes" id="UP000015105">
    <property type="component" value="Chromosome 1D"/>
</dbReference>
<feature type="compositionally biased region" description="Low complexity" evidence="1">
    <location>
        <begin position="165"/>
        <end position="174"/>
    </location>
</feature>
<keyword evidence="3" id="KW-1185">Reference proteome</keyword>
<evidence type="ECO:0000256" key="1">
    <source>
        <dbReference type="SAM" id="MobiDB-lite"/>
    </source>
</evidence>
<reference evidence="2" key="3">
    <citation type="journal article" date="2017" name="Nature">
        <title>Genome sequence of the progenitor of the wheat D genome Aegilops tauschii.</title>
        <authorList>
            <person name="Luo M.C."/>
            <person name="Gu Y.Q."/>
            <person name="Puiu D."/>
            <person name="Wang H."/>
            <person name="Twardziok S.O."/>
            <person name="Deal K.R."/>
            <person name="Huo N."/>
            <person name="Zhu T."/>
            <person name="Wang L."/>
            <person name="Wang Y."/>
            <person name="McGuire P.E."/>
            <person name="Liu S."/>
            <person name="Long H."/>
            <person name="Ramasamy R.K."/>
            <person name="Rodriguez J.C."/>
            <person name="Van S.L."/>
            <person name="Yuan L."/>
            <person name="Wang Z."/>
            <person name="Xia Z."/>
            <person name="Xiao L."/>
            <person name="Anderson O.D."/>
            <person name="Ouyang S."/>
            <person name="Liang Y."/>
            <person name="Zimin A.V."/>
            <person name="Pertea G."/>
            <person name="Qi P."/>
            <person name="Bennetzen J.L."/>
            <person name="Dai X."/>
            <person name="Dawson M.W."/>
            <person name="Muller H.G."/>
            <person name="Kugler K."/>
            <person name="Rivarola-Duarte L."/>
            <person name="Spannagl M."/>
            <person name="Mayer K.F.X."/>
            <person name="Lu F.H."/>
            <person name="Bevan M.W."/>
            <person name="Leroy P."/>
            <person name="Li P."/>
            <person name="You F.M."/>
            <person name="Sun Q."/>
            <person name="Liu Z."/>
            <person name="Lyons E."/>
            <person name="Wicker T."/>
            <person name="Salzberg S.L."/>
            <person name="Devos K.M."/>
            <person name="Dvorak J."/>
        </authorList>
    </citation>
    <scope>NUCLEOTIDE SEQUENCE [LARGE SCALE GENOMIC DNA]</scope>
    <source>
        <strain evidence="2">cv. AL8/78</strain>
    </source>
</reference>
<dbReference type="Gramene" id="AET1Gv20635300.8">
    <property type="protein sequence ID" value="AET1Gv20635300.8"/>
    <property type="gene ID" value="AET1Gv20635300"/>
</dbReference>
<name>A0A452Z557_AEGTS</name>
<evidence type="ECO:0000313" key="2">
    <source>
        <dbReference type="EnsemblPlants" id="AET1Gv20635300.8"/>
    </source>
</evidence>
<reference evidence="2" key="4">
    <citation type="submission" date="2019-03" db="UniProtKB">
        <authorList>
            <consortium name="EnsemblPlants"/>
        </authorList>
    </citation>
    <scope>IDENTIFICATION</scope>
</reference>
<dbReference type="EnsemblPlants" id="AET1Gv20635300.8">
    <property type="protein sequence ID" value="AET1Gv20635300.8"/>
    <property type="gene ID" value="AET1Gv20635300"/>
</dbReference>
<reference evidence="3" key="1">
    <citation type="journal article" date="2014" name="Science">
        <title>Ancient hybridizations among the ancestral genomes of bread wheat.</title>
        <authorList>
            <consortium name="International Wheat Genome Sequencing Consortium,"/>
            <person name="Marcussen T."/>
            <person name="Sandve S.R."/>
            <person name="Heier L."/>
            <person name="Spannagl M."/>
            <person name="Pfeifer M."/>
            <person name="Jakobsen K.S."/>
            <person name="Wulff B.B."/>
            <person name="Steuernagel B."/>
            <person name="Mayer K.F."/>
            <person name="Olsen O.A."/>
        </authorList>
    </citation>
    <scope>NUCLEOTIDE SEQUENCE [LARGE SCALE GENOMIC DNA]</scope>
    <source>
        <strain evidence="3">cv. AL8/78</strain>
    </source>
</reference>
<organism evidence="2 3">
    <name type="scientific">Aegilops tauschii subsp. strangulata</name>
    <name type="common">Goatgrass</name>
    <dbReference type="NCBI Taxonomy" id="200361"/>
    <lineage>
        <taxon>Eukaryota</taxon>
        <taxon>Viridiplantae</taxon>
        <taxon>Streptophyta</taxon>
        <taxon>Embryophyta</taxon>
        <taxon>Tracheophyta</taxon>
        <taxon>Spermatophyta</taxon>
        <taxon>Magnoliopsida</taxon>
        <taxon>Liliopsida</taxon>
        <taxon>Poales</taxon>
        <taxon>Poaceae</taxon>
        <taxon>BOP clade</taxon>
        <taxon>Pooideae</taxon>
        <taxon>Triticodae</taxon>
        <taxon>Triticeae</taxon>
        <taxon>Triticinae</taxon>
        <taxon>Aegilops</taxon>
    </lineage>
</organism>
<proteinExistence type="predicted"/>